<protein>
    <submittedName>
        <fullName evidence="1">Uncharacterized protein</fullName>
    </submittedName>
</protein>
<dbReference type="InParanoid" id="L2GN93"/>
<dbReference type="AlphaFoldDB" id="L2GN93"/>
<dbReference type="HOGENOM" id="CLU_2199032_0_0_1"/>
<proteinExistence type="predicted"/>
<dbReference type="Proteomes" id="UP000011082">
    <property type="component" value="Unassembled WGS sequence"/>
</dbReference>
<organism evidence="1 2">
    <name type="scientific">Vittaforma corneae (strain ATCC 50505)</name>
    <name type="common">Microsporidian parasite</name>
    <name type="synonym">Nosema corneum</name>
    <dbReference type="NCBI Taxonomy" id="993615"/>
    <lineage>
        <taxon>Eukaryota</taxon>
        <taxon>Fungi</taxon>
        <taxon>Fungi incertae sedis</taxon>
        <taxon>Microsporidia</taxon>
        <taxon>Nosematidae</taxon>
        <taxon>Vittaforma</taxon>
    </lineage>
</organism>
<sequence>MSERECHPNIFQGIELKNPLVSYERRSDHALPAEQSRDSASKFDIKKLRKIEVSGFQGQNLRKLITIYGYFSKFQIFNNIRPGSLHHLQRRCWIKSIIRGLLWVFINF</sequence>
<dbReference type="VEuPathDB" id="MicrosporidiaDB:VICG_00987"/>
<dbReference type="GeneID" id="19881699"/>
<gene>
    <name evidence="1" type="ORF">VICG_00987</name>
</gene>
<keyword evidence="2" id="KW-1185">Reference proteome</keyword>
<dbReference type="RefSeq" id="XP_007604434.1">
    <property type="nucleotide sequence ID" value="XM_007604372.1"/>
</dbReference>
<accession>L2GN93</accession>
<dbReference type="EMBL" id="JH370136">
    <property type="protein sequence ID" value="ELA41970.1"/>
    <property type="molecule type" value="Genomic_DNA"/>
</dbReference>
<name>L2GN93_VITCO</name>
<reference evidence="2" key="1">
    <citation type="submission" date="2011-05" db="EMBL/GenBank/DDBJ databases">
        <title>The genome sequence of Vittaforma corneae strain ATCC 50505.</title>
        <authorList>
            <consortium name="The Broad Institute Genome Sequencing Platform"/>
            <person name="Cuomo C."/>
            <person name="Didier E."/>
            <person name="Bowers L."/>
            <person name="Young S.K."/>
            <person name="Zeng Q."/>
            <person name="Gargeya S."/>
            <person name="Fitzgerald M."/>
            <person name="Haas B."/>
            <person name="Abouelleil A."/>
            <person name="Alvarado L."/>
            <person name="Arachchi H.M."/>
            <person name="Berlin A."/>
            <person name="Chapman S.B."/>
            <person name="Gearin G."/>
            <person name="Goldberg J."/>
            <person name="Griggs A."/>
            <person name="Gujja S."/>
            <person name="Hansen M."/>
            <person name="Heiman D."/>
            <person name="Howarth C."/>
            <person name="Larimer J."/>
            <person name="Lui A."/>
            <person name="MacDonald P.J.P."/>
            <person name="McCowen C."/>
            <person name="Montmayeur A."/>
            <person name="Murphy C."/>
            <person name="Neiman D."/>
            <person name="Pearson M."/>
            <person name="Priest M."/>
            <person name="Roberts A."/>
            <person name="Saif S."/>
            <person name="Shea T."/>
            <person name="Sisk P."/>
            <person name="Stolte C."/>
            <person name="Sykes S."/>
            <person name="Wortman J."/>
            <person name="Nusbaum C."/>
            <person name="Birren B."/>
        </authorList>
    </citation>
    <scope>NUCLEOTIDE SEQUENCE [LARGE SCALE GENOMIC DNA]</scope>
    <source>
        <strain evidence="2">ATCC 50505</strain>
    </source>
</reference>
<evidence type="ECO:0000313" key="1">
    <source>
        <dbReference type="EMBL" id="ELA41970.1"/>
    </source>
</evidence>
<evidence type="ECO:0000313" key="2">
    <source>
        <dbReference type="Proteomes" id="UP000011082"/>
    </source>
</evidence>